<feature type="domain" description="Nucleoporin POM152 Ig-like" evidence="5">
    <location>
        <begin position="847"/>
        <end position="925"/>
    </location>
</feature>
<dbReference type="InterPro" id="IPR056540">
    <property type="entry name" value="TMD_POM152"/>
</dbReference>
<keyword evidence="2" id="KW-1133">Transmembrane helix</keyword>
<feature type="domain" description="Nucleoporin POM152 N-terminal transmembrane" evidence="4">
    <location>
        <begin position="53"/>
        <end position="137"/>
    </location>
</feature>
<dbReference type="GO" id="GO:0017056">
    <property type="term" value="F:structural constituent of nuclear pore"/>
    <property type="evidence" value="ECO:0007669"/>
    <property type="project" value="InterPro"/>
</dbReference>
<evidence type="ECO:0000259" key="6">
    <source>
        <dbReference type="Pfam" id="PF24519"/>
    </source>
</evidence>
<sequence length="1524" mass="168283">MASPTRPGQSPVPKIKPRELMPRPRGSASQAASSIHLPRPAAARPVIPTHIIDGPQQRLYAISLFALLQALKLANAWDLTQAATTATGAGLFAKWLLIDGVWVGLVWLLRIPWFQYPTLWYVLAVFGLLIVNSQMFLASKNALFLTAEYVGLQLLGTIQHAAWQILPVWHTARRVVVPDREALRRAHILGKHTVHILPFGSARINPANTPYCLDTATRRKIQLPILLNGTVPDALKYSYQPLVEAARVQTHTVYLKHYPQQLTTLVTTPHWTTYSFALEVTQPGVYAVERVVDHSGTDFRVQTRKTIVVECPQAYLQYTPVTNALQPMAAASAATRDSAVGEYSSQHMCLGETIPNLTVRLQGSPLFALEYLRRVNGKETIVTVEGVGSQGAAAVVHGAKPSAIKDDKTKASPVSTAADLDPGRFRTQQIDYAILDRLDVPGEYFIKLTEVRDQFNNSQSYTLASSTEQFGSHPDEVKGVQIWVHRPPTVRIQARKNVVLKRTLDGTTTDSLRIPIVLTGKGPWHVEYNVVEDPNRSLPIDPKPMTLLTDKPQSELVLTQAGSLVIYSVRDTHCRGIVVPESPQVTVVNVPPPTLSISSSPIKSACVGEIGSLLTLNLQGQPPFTVHYRRSFKNEVKQYKETSNSHRVVFRFTPNLAGHYECQFYRVSDANYPKGMDIEPIGFSQMVHPPADATWAPLAEQPSGSKGGSRGAPSARGSRQPVHSYQTCLDEFLNIPVELQGTGPWTLNYQVTHQLEAGSGTVQPPGNAIVHTVTDLIDPWYTLSLGPFTQPGTVAVDLLNITDVNGCTKNLALPEVSVHVRAQKPTAQFLCHQQTGRHRDADLDTASSSTVWFLSHEKFQLPVQLTGEGPWQVSYRDQSLPEDHPKAVKRIDYIIEAQFDLTVSHPGVYELVSMADADCPGQVPAAHAQCTVAVIPPPALQLAPTVSVVLAEATKPPQLAMAELLRLAATDASHLVFQKPGLYWRPPVCRDVADRVQLQFQGHAPWRVYYQRKAWKLYALYRAPKANHFTRDSRSAKPMTNSQQEYYDSYKSIYEMYRSFPTHSDELQLPVVRPIWTFDLDTHETGFVQYQFQKLSDADYHQAVGRPLATVDGKGSKTLSDLNIVQLVMPQPFAQFVYSQHDLLLSTSHMAHPNHDLKLLGPGVPPTAGPVKLPLTKDELVTQVSVATQCMGEMLGSMARAEARKTSRQPGKPGPLAQMPDLTVKLYGTPPFTLEYQVYDPNYELMAPTGSRITLATSLDPAVTVVRHGSAFQVQGIRDHLYALRPPVTATLAGKYWVVVTRIQDSFGCQASVPMAADEPDVLSSRNSAQADLLRNPDYKHLVASVQVYEAANVAPHPSLGAQPVCAGGQIPLTLQGIPPWSVTYEVNDRQFTQRDVKDTVLRIPVPEPGTVRITRVCHTTDYECCTTPSNLAFTVHPIPRLRVNGGREISEDIHEGEQTAIEVQFTGTAPFSFSYVRTAIDNPSNILETQTITGIHDTTYTITTSQEGTFEAVSISDRYCRFP</sequence>
<feature type="domain" description="Nucleoporin POM152 first Ig-like" evidence="6">
    <location>
        <begin position="201"/>
        <end position="308"/>
    </location>
</feature>
<dbReference type="PANTHER" id="PTHR28206:SF1">
    <property type="entry name" value="NUCLEOPORIN POM152"/>
    <property type="match status" value="1"/>
</dbReference>
<evidence type="ECO:0000259" key="4">
    <source>
        <dbReference type="Pfam" id="PF24097"/>
    </source>
</evidence>
<evidence type="ECO:0000256" key="1">
    <source>
        <dbReference type="SAM" id="MobiDB-lite"/>
    </source>
</evidence>
<organism evidence="7 8">
    <name type="scientific">Dimargaris verticillata</name>
    <dbReference type="NCBI Taxonomy" id="2761393"/>
    <lineage>
        <taxon>Eukaryota</taxon>
        <taxon>Fungi</taxon>
        <taxon>Fungi incertae sedis</taxon>
        <taxon>Zoopagomycota</taxon>
        <taxon>Kickxellomycotina</taxon>
        <taxon>Dimargaritomycetes</taxon>
        <taxon>Dimargaritales</taxon>
        <taxon>Dimargaritaceae</taxon>
        <taxon>Dimargaris</taxon>
    </lineage>
</organism>
<dbReference type="InterPro" id="IPR056544">
    <property type="entry name" value="Ig_POM152"/>
</dbReference>
<feature type="domain" description="Nucleoporin POM152 Ig-like" evidence="5">
    <location>
        <begin position="501"/>
        <end position="582"/>
    </location>
</feature>
<dbReference type="Proteomes" id="UP001151582">
    <property type="component" value="Unassembled WGS sequence"/>
</dbReference>
<protein>
    <recommendedName>
        <fullName evidence="9">Nucleoporin Pom152</fullName>
    </recommendedName>
</protein>
<dbReference type="GO" id="GO:0006999">
    <property type="term" value="P:nuclear pore organization"/>
    <property type="evidence" value="ECO:0007669"/>
    <property type="project" value="TreeGrafter"/>
</dbReference>
<name>A0A9W8B9D1_9FUNG</name>
<comment type="caution">
    <text evidence="7">The sequence shown here is derived from an EMBL/GenBank/DDBJ whole genome shotgun (WGS) entry which is preliminary data.</text>
</comment>
<evidence type="ECO:0008006" key="9">
    <source>
        <dbReference type="Google" id="ProtNLM"/>
    </source>
</evidence>
<dbReference type="InterPro" id="IPR056542">
    <property type="entry name" value="Ig-like_POM152_1st"/>
</dbReference>
<keyword evidence="2" id="KW-0812">Transmembrane</keyword>
<evidence type="ECO:0000256" key="2">
    <source>
        <dbReference type="SAM" id="Phobius"/>
    </source>
</evidence>
<evidence type="ECO:0000259" key="5">
    <source>
        <dbReference type="Pfam" id="PF24312"/>
    </source>
</evidence>
<dbReference type="Pfam" id="PF24312">
    <property type="entry name" value="Ig-like_POM152"/>
    <property type="match status" value="3"/>
</dbReference>
<feature type="region of interest" description="Disordered" evidence="1">
    <location>
        <begin position="695"/>
        <end position="720"/>
    </location>
</feature>
<feature type="transmembrane region" description="Helical" evidence="2">
    <location>
        <begin position="118"/>
        <end position="137"/>
    </location>
</feature>
<dbReference type="EMBL" id="JANBQB010000090">
    <property type="protein sequence ID" value="KAJ1982450.1"/>
    <property type="molecule type" value="Genomic_DNA"/>
</dbReference>
<feature type="domain" description="Nucleoporin POM152 Ig-like" evidence="5">
    <location>
        <begin position="1450"/>
        <end position="1522"/>
    </location>
</feature>
<reference evidence="7" key="1">
    <citation type="submission" date="2022-07" db="EMBL/GenBank/DDBJ databases">
        <title>Phylogenomic reconstructions and comparative analyses of Kickxellomycotina fungi.</title>
        <authorList>
            <person name="Reynolds N.K."/>
            <person name="Stajich J.E."/>
            <person name="Barry K."/>
            <person name="Grigoriev I.V."/>
            <person name="Crous P."/>
            <person name="Smith M.E."/>
        </authorList>
    </citation>
    <scope>NUCLEOTIDE SEQUENCE</scope>
    <source>
        <strain evidence="7">RSA 567</strain>
    </source>
</reference>
<feature type="domain" description="Nucleoporin POM152 immunoglobulin-like" evidence="3">
    <location>
        <begin position="589"/>
        <end position="691"/>
    </location>
</feature>
<feature type="transmembrane region" description="Helical" evidence="2">
    <location>
        <begin position="89"/>
        <end position="109"/>
    </location>
</feature>
<dbReference type="Pfam" id="PF23664">
    <property type="entry name" value="Ig_Pom152"/>
    <property type="match status" value="1"/>
</dbReference>
<dbReference type="Pfam" id="PF24519">
    <property type="entry name" value="Ig-like_Pom152_1"/>
    <property type="match status" value="1"/>
</dbReference>
<dbReference type="GO" id="GO:0070762">
    <property type="term" value="C:nuclear pore transmembrane ring"/>
    <property type="evidence" value="ECO:0007669"/>
    <property type="project" value="TreeGrafter"/>
</dbReference>
<dbReference type="OrthoDB" id="5529162at2759"/>
<accession>A0A9W8B9D1</accession>
<feature type="region of interest" description="Disordered" evidence="1">
    <location>
        <begin position="1"/>
        <end position="26"/>
    </location>
</feature>
<proteinExistence type="predicted"/>
<keyword evidence="8" id="KW-1185">Reference proteome</keyword>
<evidence type="ECO:0000259" key="3">
    <source>
        <dbReference type="Pfam" id="PF23664"/>
    </source>
</evidence>
<dbReference type="GO" id="GO:0006606">
    <property type="term" value="P:protein import into nucleus"/>
    <property type="evidence" value="ECO:0007669"/>
    <property type="project" value="TreeGrafter"/>
</dbReference>
<gene>
    <name evidence="7" type="ORF">H4R34_001709</name>
</gene>
<dbReference type="InterPro" id="IPR056541">
    <property type="entry name" value="Ig-like_POM152"/>
</dbReference>
<dbReference type="InterPro" id="IPR037701">
    <property type="entry name" value="Pom152"/>
</dbReference>
<dbReference type="PANTHER" id="PTHR28206">
    <property type="entry name" value="NUCLEOPORIN POM152"/>
    <property type="match status" value="1"/>
</dbReference>
<evidence type="ECO:0000313" key="8">
    <source>
        <dbReference type="Proteomes" id="UP001151582"/>
    </source>
</evidence>
<dbReference type="Pfam" id="PF24097">
    <property type="entry name" value="TMD_POM152"/>
    <property type="match status" value="1"/>
</dbReference>
<keyword evidence="2" id="KW-0472">Membrane</keyword>
<evidence type="ECO:0000313" key="7">
    <source>
        <dbReference type="EMBL" id="KAJ1982450.1"/>
    </source>
</evidence>